<dbReference type="EMBL" id="NJAJ01000009">
    <property type="protein sequence ID" value="PHM66353.1"/>
    <property type="molecule type" value="Genomic_DNA"/>
</dbReference>
<evidence type="ECO:0000256" key="1">
    <source>
        <dbReference type="ARBA" id="ARBA00004328"/>
    </source>
</evidence>
<reference evidence="4 5" key="1">
    <citation type="journal article" date="2017" name="Nat. Microbiol.">
        <title>Natural product diversity associated with the nematode symbionts Photorhabdus and Xenorhabdus.</title>
        <authorList>
            <person name="Tobias N.J."/>
            <person name="Wolff H."/>
            <person name="Djahanschiri B."/>
            <person name="Grundmann F."/>
            <person name="Kronenwerth M."/>
            <person name="Shi Y.M."/>
            <person name="Simonyi S."/>
            <person name="Grun P."/>
            <person name="Shapiro-Ilan D."/>
            <person name="Pidot S.J."/>
            <person name="Stinear T.P."/>
            <person name="Ebersberger I."/>
            <person name="Bode H.B."/>
        </authorList>
    </citation>
    <scope>NUCLEOTIDE SEQUENCE [LARGE SCALE GENOMIC DNA]</scope>
    <source>
        <strain evidence="4 5">DSM 17904</strain>
    </source>
</reference>
<dbReference type="PANTHER" id="PTHR35191">
    <property type="entry name" value="PROPHAGE SIDE TAIL FIBER PROTEIN HOMOLOG STFQ-RELATED"/>
    <property type="match status" value="1"/>
</dbReference>
<proteinExistence type="predicted"/>
<dbReference type="AlphaFoldDB" id="A0A2D0KSD8"/>
<comment type="caution">
    <text evidence="4">The sequence shown here is derived from an EMBL/GenBank/DDBJ whole genome shotgun (WGS) entry which is preliminary data.</text>
</comment>
<keyword evidence="2" id="KW-0945">Host-virus interaction</keyword>
<dbReference type="InterPro" id="IPR011083">
    <property type="entry name" value="Phage_tail_collar_dom"/>
</dbReference>
<gene>
    <name evidence="4" type="ORF">Xsto_01285</name>
</gene>
<dbReference type="PANTHER" id="PTHR35191:SF1">
    <property type="entry name" value="PROPHAGE SIDE TAIL FIBER PROTEIN HOMOLOG STFQ-RELATED"/>
    <property type="match status" value="1"/>
</dbReference>
<dbReference type="Proteomes" id="UP000222366">
    <property type="component" value="Unassembled WGS sequence"/>
</dbReference>
<evidence type="ECO:0000259" key="3">
    <source>
        <dbReference type="Pfam" id="PF07484"/>
    </source>
</evidence>
<dbReference type="InterPro" id="IPR005068">
    <property type="entry name" value="Phage_lambda_Stf-r2"/>
</dbReference>
<comment type="subcellular location">
    <subcellularLocation>
        <location evidence="1">Virion</location>
    </subcellularLocation>
</comment>
<dbReference type="InterPro" id="IPR051934">
    <property type="entry name" value="Phage_Tail_Fiber_Structural"/>
</dbReference>
<dbReference type="Gene3D" id="3.90.1340.10">
    <property type="entry name" value="Phage tail collar domain"/>
    <property type="match status" value="1"/>
</dbReference>
<dbReference type="RefSeq" id="WP_099124417.1">
    <property type="nucleotide sequence ID" value="NZ_CAWNRH010000170.1"/>
</dbReference>
<name>A0A2D0KSD8_9GAMM</name>
<dbReference type="InterPro" id="IPR037053">
    <property type="entry name" value="Phage_tail_collar_dom_sf"/>
</dbReference>
<evidence type="ECO:0000313" key="5">
    <source>
        <dbReference type="Proteomes" id="UP000222366"/>
    </source>
</evidence>
<dbReference type="Pfam" id="PF07484">
    <property type="entry name" value="Collar"/>
    <property type="match status" value="1"/>
</dbReference>
<dbReference type="GO" id="GO:0019062">
    <property type="term" value="P:virion attachment to host cell"/>
    <property type="evidence" value="ECO:0007669"/>
    <property type="project" value="InterPro"/>
</dbReference>
<keyword evidence="5" id="KW-1185">Reference proteome</keyword>
<feature type="domain" description="Phage tail collar" evidence="3">
    <location>
        <begin position="134"/>
        <end position="181"/>
    </location>
</feature>
<dbReference type="Pfam" id="PF03406">
    <property type="entry name" value="Phage_fiber_2"/>
    <property type="match status" value="1"/>
</dbReference>
<evidence type="ECO:0000256" key="2">
    <source>
        <dbReference type="ARBA" id="ARBA00022581"/>
    </source>
</evidence>
<protein>
    <submittedName>
        <fullName evidence="4">Tail protein</fullName>
    </submittedName>
</protein>
<dbReference type="SUPFAM" id="SSF88874">
    <property type="entry name" value="Receptor-binding domain of short tail fibre protein gp12"/>
    <property type="match status" value="1"/>
</dbReference>
<accession>A0A2D0KSD8</accession>
<dbReference type="GO" id="GO:0046718">
    <property type="term" value="P:symbiont entry into host cell"/>
    <property type="evidence" value="ECO:0007669"/>
    <property type="project" value="InterPro"/>
</dbReference>
<sequence>MQNQKTDVVVSEDSNLAVVTTPEYVKKAIAEHAQSRNHPDATLQDKGFTILSNDTGSDSETMAATPKAVKTAYELANTANNNANNANNAANSANDNANTRLAKDQNGADIPDKKEFVKNLGIETVMEGLSLPVGVPVPWPTETPPEGWLICNGNSFDPVRYPKLALAYPSGVLPDLRGEFIRGWDNSRGVDTGRHLLSNQAADIAPHNHRIHRMWSRSTAGAENLGTGNAIFNSVQKNINYGADPRGLGIAIGMGSGGYGYMDNAVANSTGKETRPRNIAFNYIVRAA</sequence>
<organism evidence="4 5">
    <name type="scientific">Xenorhabdus stockiae</name>
    <dbReference type="NCBI Taxonomy" id="351614"/>
    <lineage>
        <taxon>Bacteria</taxon>
        <taxon>Pseudomonadati</taxon>
        <taxon>Pseudomonadota</taxon>
        <taxon>Gammaproteobacteria</taxon>
        <taxon>Enterobacterales</taxon>
        <taxon>Morganellaceae</taxon>
        <taxon>Xenorhabdus</taxon>
    </lineage>
</organism>
<evidence type="ECO:0000313" key="4">
    <source>
        <dbReference type="EMBL" id="PHM66353.1"/>
    </source>
</evidence>